<dbReference type="Proteomes" id="UP000000239">
    <property type="component" value="Chromosome"/>
</dbReference>
<dbReference type="PROSITE" id="PS51257">
    <property type="entry name" value="PROKAR_LIPOPROTEIN"/>
    <property type="match status" value="1"/>
</dbReference>
<dbReference type="InterPro" id="IPR053147">
    <property type="entry name" value="Hsp_HslJ-like"/>
</dbReference>
<evidence type="ECO:0000313" key="4">
    <source>
        <dbReference type="Proteomes" id="UP000000239"/>
    </source>
</evidence>
<reference evidence="3 4" key="1">
    <citation type="journal article" date="2011" name="Stand. Genomic Sci.">
        <title>Complete genome sequence of the halophilic and highly halotolerant Chromohalobacter salexigens type strain (1H11(T)).</title>
        <authorList>
            <person name="Copeland A."/>
            <person name="O'Connor K."/>
            <person name="Lucas S."/>
            <person name="Lapidus A."/>
            <person name="Berry K.W."/>
            <person name="Detter J.C."/>
            <person name="Del Rio T.G."/>
            <person name="Hammon N."/>
            <person name="Dalin E."/>
            <person name="Tice H."/>
            <person name="Pitluck S."/>
            <person name="Bruce D."/>
            <person name="Goodwin L."/>
            <person name="Han C."/>
            <person name="Tapia R."/>
            <person name="Saunders E."/>
            <person name="Schmutz J."/>
            <person name="Brettin T."/>
            <person name="Larimer F."/>
            <person name="Land M."/>
            <person name="Hauser L."/>
            <person name="Vargas C."/>
            <person name="Nieto J.J."/>
            <person name="Kyrpides N.C."/>
            <person name="Ivanova N."/>
            <person name="Goker M."/>
            <person name="Klenk H.P."/>
            <person name="Csonka L.N."/>
            <person name="Woyke T."/>
        </authorList>
    </citation>
    <scope>NUCLEOTIDE SEQUENCE [LARGE SCALE GENOMIC DNA]</scope>
    <source>
        <strain evidence="4">ATCC BAA-138 / DSM 3043 / CIP 106854 / NCIMB 13768 / 1H11</strain>
    </source>
</reference>
<keyword evidence="1" id="KW-0732">Signal</keyword>
<dbReference type="KEGG" id="csa:Csal_0798"/>
<dbReference type="PANTHER" id="PTHR35535">
    <property type="entry name" value="HEAT SHOCK PROTEIN HSLJ"/>
    <property type="match status" value="1"/>
</dbReference>
<feature type="signal peptide" evidence="1">
    <location>
        <begin position="1"/>
        <end position="18"/>
    </location>
</feature>
<evidence type="ECO:0000313" key="3">
    <source>
        <dbReference type="EMBL" id="ABE58155.1"/>
    </source>
</evidence>
<dbReference type="PANTHER" id="PTHR35535:SF1">
    <property type="entry name" value="HEAT SHOCK PROTEIN HSLJ"/>
    <property type="match status" value="1"/>
</dbReference>
<evidence type="ECO:0000259" key="2">
    <source>
        <dbReference type="Pfam" id="PF03724"/>
    </source>
</evidence>
<dbReference type="STRING" id="290398.Csal_0798"/>
<dbReference type="HOGENOM" id="CLU_075808_3_0_6"/>
<protein>
    <recommendedName>
        <fullName evidence="2">DUF306 domain-containing protein</fullName>
    </recommendedName>
</protein>
<organism evidence="3 4">
    <name type="scientific">Chromohalobacter israelensis (strain ATCC BAA-138 / DSM 3043 / CIP 106854 / NCIMB 13768 / 1H11)</name>
    <name type="common">Chromohalobacter salexigens</name>
    <dbReference type="NCBI Taxonomy" id="290398"/>
    <lineage>
        <taxon>Bacteria</taxon>
        <taxon>Pseudomonadati</taxon>
        <taxon>Pseudomonadota</taxon>
        <taxon>Gammaproteobacteria</taxon>
        <taxon>Oceanospirillales</taxon>
        <taxon>Halomonadaceae</taxon>
        <taxon>Chromohalobacter</taxon>
    </lineage>
</organism>
<dbReference type="RefSeq" id="WP_011506101.1">
    <property type="nucleotide sequence ID" value="NC_007963.1"/>
</dbReference>
<evidence type="ECO:0000256" key="1">
    <source>
        <dbReference type="SAM" id="SignalP"/>
    </source>
</evidence>
<dbReference type="GeneID" id="95333546"/>
<dbReference type="EMBL" id="CP000285">
    <property type="protein sequence ID" value="ABE58155.1"/>
    <property type="molecule type" value="Genomic_DNA"/>
</dbReference>
<name>Q1QZF3_CHRI1</name>
<feature type="domain" description="DUF306" evidence="2">
    <location>
        <begin position="33"/>
        <end position="143"/>
    </location>
</feature>
<dbReference type="InterPro" id="IPR038670">
    <property type="entry name" value="HslJ-like_sf"/>
</dbReference>
<dbReference type="Pfam" id="PF03724">
    <property type="entry name" value="META"/>
    <property type="match status" value="1"/>
</dbReference>
<sequence length="148" mass="16302">MKHAVASLAMLFAVALMAGCATQEGPATTRPDESLVNTYWKLTALDGESPDVVDGQREPHFVLHADPARVMGSTGCNRMMGNYRLEASTLRFMALSSTRMACPHGASTERRFLAALNATTAWRIEGERLWLLDAQHETLARFEAVHLQ</sequence>
<dbReference type="Gene3D" id="2.40.128.270">
    <property type="match status" value="1"/>
</dbReference>
<feature type="chain" id="PRO_5004196152" description="DUF306 domain-containing protein" evidence="1">
    <location>
        <begin position="19"/>
        <end position="148"/>
    </location>
</feature>
<dbReference type="eggNOG" id="COG3187">
    <property type="taxonomic scope" value="Bacteria"/>
</dbReference>
<dbReference type="InterPro" id="IPR005184">
    <property type="entry name" value="DUF306_Meta_HslJ"/>
</dbReference>
<accession>Q1QZF3</accession>
<keyword evidence="4" id="KW-1185">Reference proteome</keyword>
<gene>
    <name evidence="3" type="ordered locus">Csal_0798</name>
</gene>
<proteinExistence type="predicted"/>
<dbReference type="AlphaFoldDB" id="Q1QZF3"/>